<dbReference type="Pfam" id="PF02810">
    <property type="entry name" value="SEC-C"/>
    <property type="match status" value="1"/>
</dbReference>
<evidence type="ECO:0000313" key="1">
    <source>
        <dbReference type="EMBL" id="KXT60137.1"/>
    </source>
</evidence>
<proteinExistence type="predicted"/>
<dbReference type="Proteomes" id="UP000070541">
    <property type="component" value="Unassembled WGS sequence"/>
</dbReference>
<dbReference type="PATRIC" id="fig|1303.76.peg.1062"/>
<dbReference type="SUPFAM" id="SSF103642">
    <property type="entry name" value="Sec-C motif"/>
    <property type="match status" value="1"/>
</dbReference>
<dbReference type="AlphaFoldDB" id="A0A139M9C3"/>
<sequence>MSKKNIERNTPCPCGSGEKYKNCHLKFNKKVQEYPNNDYLNNNLIMINKYQTLYSNGLDIDDVIEKIGKNYFGELNITDLVRFRVFLDSAILLFNREKLEKDYFKKNFIYADFFNHLNNSEKDKILLDLYKKYFNLYKDELMINEGTVQSFDKFYVSSNRESKSPYDQLAILRNALAHMNYGNFITLENGYFLGYFIYNNKNGKAINHGFILEPILHRFIQSYFSNYTSYGVVYKHSWFNFNSTNKISPEQVIDFKKQSFISRIVRKLLNKKNKTFAFFNILTYDGKGDEKLKYAGDNQHAMNIFTQKLNNLNFIELENFIKNNREIYNHVVTEIPENRIEVEVSFLTTYLNKKEITYKEFSSEIKFLYDFETEFSNFLVHLMQLNDR</sequence>
<dbReference type="EMBL" id="LQOG01000030">
    <property type="protein sequence ID" value="KXT60137.1"/>
    <property type="molecule type" value="Genomic_DNA"/>
</dbReference>
<reference evidence="1 2" key="1">
    <citation type="submission" date="2016-01" db="EMBL/GenBank/DDBJ databases">
        <title>Highly variable Streptococcus oralis are common among viridans streptococci isolated from primates.</title>
        <authorList>
            <person name="Denapaite D."/>
            <person name="Rieger M."/>
            <person name="Koendgen S."/>
            <person name="Brueckner R."/>
            <person name="Ochigava I."/>
            <person name="Kappeler P."/>
            <person name="Maetz-Rensing K."/>
            <person name="Leendertz F."/>
            <person name="Hakenbeck R."/>
        </authorList>
    </citation>
    <scope>NUCLEOTIDE SEQUENCE [LARGE SCALE GENOMIC DNA]</scope>
    <source>
        <strain evidence="1 2">DD05</strain>
    </source>
</reference>
<accession>A0A139M9C3</accession>
<dbReference type="Gene3D" id="3.10.450.50">
    <property type="match status" value="1"/>
</dbReference>
<comment type="caution">
    <text evidence="1">The sequence shown here is derived from an EMBL/GenBank/DDBJ whole genome shotgun (WGS) entry which is preliminary data.</text>
</comment>
<dbReference type="InterPro" id="IPR004027">
    <property type="entry name" value="SEC_C_motif"/>
</dbReference>
<protein>
    <submittedName>
        <fullName evidence="1">Uncharacterized protein</fullName>
    </submittedName>
</protein>
<name>A0A139M9C3_STROR</name>
<evidence type="ECO:0000313" key="2">
    <source>
        <dbReference type="Proteomes" id="UP000070541"/>
    </source>
</evidence>
<organism evidence="1 2">
    <name type="scientific">Streptococcus oralis</name>
    <dbReference type="NCBI Taxonomy" id="1303"/>
    <lineage>
        <taxon>Bacteria</taxon>
        <taxon>Bacillati</taxon>
        <taxon>Bacillota</taxon>
        <taxon>Bacilli</taxon>
        <taxon>Lactobacillales</taxon>
        <taxon>Streptococcaceae</taxon>
        <taxon>Streptococcus</taxon>
    </lineage>
</organism>
<gene>
    <name evidence="1" type="ORF">SORDD05_01016</name>
</gene>
<dbReference type="RefSeq" id="WP_061417493.1">
    <property type="nucleotide sequence ID" value="NZ_KQ969037.1"/>
</dbReference>